<feature type="transmembrane region" description="Helical" evidence="1">
    <location>
        <begin position="35"/>
        <end position="53"/>
    </location>
</feature>
<evidence type="ECO:0000313" key="2">
    <source>
        <dbReference type="EMBL" id="OZI35998.1"/>
    </source>
</evidence>
<dbReference type="RefSeq" id="WP_094826806.1">
    <property type="nucleotide sequence ID" value="NZ_NEVL01000003.1"/>
</dbReference>
<accession>A0A261SF11</accession>
<name>A0A261SF11_9BORD</name>
<feature type="transmembrane region" description="Helical" evidence="1">
    <location>
        <begin position="86"/>
        <end position="104"/>
    </location>
</feature>
<evidence type="ECO:0000313" key="3">
    <source>
        <dbReference type="EMBL" id="OZI58671.1"/>
    </source>
</evidence>
<evidence type="ECO:0008006" key="6">
    <source>
        <dbReference type="Google" id="ProtNLM"/>
    </source>
</evidence>
<keyword evidence="1" id="KW-0812">Transmembrane</keyword>
<comment type="caution">
    <text evidence="2">The sequence shown here is derived from an EMBL/GenBank/DDBJ whole genome shotgun (WGS) entry which is preliminary data.</text>
</comment>
<evidence type="ECO:0000313" key="5">
    <source>
        <dbReference type="Proteomes" id="UP000217005"/>
    </source>
</evidence>
<gene>
    <name evidence="3" type="ORF">CAL27_18480</name>
    <name evidence="2" type="ORF">CEG14_13245</name>
</gene>
<sequence length="164" mass="16944">MSHRSVSPRRYAVVTLVAALTASLAAASALLAGLPVWAMFIGWIAFFTRGLTLRATFDNLACVWLGLAIGALAAASVAALTPALGLALALPLVVFVVALGVVALRGLPALNNLLAYFLGLVAWFAAHLEPSLEQIAHLGGASAIGSFAGWISHHAPQRLMPARA</sequence>
<evidence type="ECO:0000256" key="1">
    <source>
        <dbReference type="SAM" id="Phobius"/>
    </source>
</evidence>
<dbReference type="AlphaFoldDB" id="A0A261SF11"/>
<evidence type="ECO:0000313" key="4">
    <source>
        <dbReference type="Proteomes" id="UP000216354"/>
    </source>
</evidence>
<dbReference type="Pfam" id="PF06496">
    <property type="entry name" value="DUF1097"/>
    <property type="match status" value="1"/>
</dbReference>
<reference evidence="3 4" key="2">
    <citation type="submission" date="2017-05" db="EMBL/GenBank/DDBJ databases">
        <title>Complete and WGS of Bordetella genogroups.</title>
        <authorList>
            <person name="Spilker T."/>
            <person name="Lipuma J."/>
        </authorList>
    </citation>
    <scope>NUCLEOTIDE SEQUENCE [LARGE SCALE GENOMIC DNA]</scope>
    <source>
        <strain evidence="3 4">AU9795</strain>
    </source>
</reference>
<dbReference type="Proteomes" id="UP000217005">
    <property type="component" value="Unassembled WGS sequence"/>
</dbReference>
<dbReference type="EMBL" id="NEVL01000003">
    <property type="protein sequence ID" value="OZI35998.1"/>
    <property type="molecule type" value="Genomic_DNA"/>
</dbReference>
<dbReference type="EMBL" id="NEVR01000004">
    <property type="protein sequence ID" value="OZI58671.1"/>
    <property type="molecule type" value="Genomic_DNA"/>
</dbReference>
<dbReference type="Proteomes" id="UP000216354">
    <property type="component" value="Unassembled WGS sequence"/>
</dbReference>
<feature type="transmembrane region" description="Helical" evidence="1">
    <location>
        <begin position="134"/>
        <end position="153"/>
    </location>
</feature>
<keyword evidence="4" id="KW-1185">Reference proteome</keyword>
<reference evidence="2 5" key="1">
    <citation type="submission" date="2017-05" db="EMBL/GenBank/DDBJ databases">
        <title>Complete and WGS of Bordetella genogroups.</title>
        <authorList>
            <person name="Spilker T."/>
            <person name="LiPuma J."/>
        </authorList>
    </citation>
    <scope>NUCLEOTIDE SEQUENCE [LARGE SCALE GENOMIC DNA]</scope>
    <source>
        <strain evidence="2 5">AU17610</strain>
    </source>
</reference>
<organism evidence="2 5">
    <name type="scientific">Bordetella genomosp. 1</name>
    <dbReference type="NCBI Taxonomy" id="1395607"/>
    <lineage>
        <taxon>Bacteria</taxon>
        <taxon>Pseudomonadati</taxon>
        <taxon>Pseudomonadota</taxon>
        <taxon>Betaproteobacteria</taxon>
        <taxon>Burkholderiales</taxon>
        <taxon>Alcaligenaceae</taxon>
        <taxon>Bordetella</taxon>
    </lineage>
</organism>
<dbReference type="InterPro" id="IPR009476">
    <property type="entry name" value="DUF1097"/>
</dbReference>
<feature type="transmembrane region" description="Helical" evidence="1">
    <location>
        <begin position="109"/>
        <end position="128"/>
    </location>
</feature>
<proteinExistence type="predicted"/>
<dbReference type="OrthoDB" id="8396882at2"/>
<keyword evidence="1" id="KW-1133">Transmembrane helix</keyword>
<feature type="transmembrane region" description="Helical" evidence="1">
    <location>
        <begin position="60"/>
        <end position="80"/>
    </location>
</feature>
<keyword evidence="1" id="KW-0472">Membrane</keyword>
<protein>
    <recommendedName>
        <fullName evidence="6">DUF1097 domain-containing protein</fullName>
    </recommendedName>
</protein>